<dbReference type="eggNOG" id="COG0840">
    <property type="taxonomic scope" value="Bacteria"/>
</dbReference>
<name>A0A099LY35_9VIBR</name>
<evidence type="ECO:0000256" key="2">
    <source>
        <dbReference type="ARBA" id="ARBA00022692"/>
    </source>
</evidence>
<dbReference type="GO" id="GO:0016020">
    <property type="term" value="C:membrane"/>
    <property type="evidence" value="ECO:0007669"/>
    <property type="project" value="UniProtKB-SubCell"/>
</dbReference>
<comment type="similarity">
    <text evidence="6">Belongs to the methyl-accepting chemotaxis (MCP) protein family.</text>
</comment>
<organism evidence="13 14">
    <name type="scientific">Vibrio navarrensis</name>
    <dbReference type="NCBI Taxonomy" id="29495"/>
    <lineage>
        <taxon>Bacteria</taxon>
        <taxon>Pseudomonadati</taxon>
        <taxon>Pseudomonadota</taxon>
        <taxon>Gammaproteobacteria</taxon>
        <taxon>Vibrionales</taxon>
        <taxon>Vibrionaceae</taxon>
        <taxon>Vibrio</taxon>
    </lineage>
</organism>
<dbReference type="SUPFAM" id="SSF58104">
    <property type="entry name" value="Methyl-accepting chemotaxis protein (MCP) signaling domain"/>
    <property type="match status" value="1"/>
</dbReference>
<evidence type="ECO:0000256" key="3">
    <source>
        <dbReference type="ARBA" id="ARBA00022989"/>
    </source>
</evidence>
<dbReference type="InterPro" id="IPR010910">
    <property type="entry name" value="Nitrate/nitrite_sensing_bac"/>
</dbReference>
<dbReference type="Gene3D" id="1.10.287.950">
    <property type="entry name" value="Methyl-accepting chemotaxis protein"/>
    <property type="match status" value="1"/>
</dbReference>
<dbReference type="Pfam" id="PF08376">
    <property type="entry name" value="NIT"/>
    <property type="match status" value="1"/>
</dbReference>
<dbReference type="STRING" id="29495.EA26_13650"/>
<dbReference type="Pfam" id="PF00015">
    <property type="entry name" value="MCPsignal"/>
    <property type="match status" value="1"/>
</dbReference>
<reference evidence="13 14" key="1">
    <citation type="submission" date="2014-04" db="EMBL/GenBank/DDBJ databases">
        <title>Genome sequencing of Vibrio navarrensis strains.</title>
        <authorList>
            <person name="Gladney L.M."/>
            <person name="Katz L.S."/>
            <person name="Marino-Ramirez L."/>
            <person name="Jordan I.K."/>
        </authorList>
    </citation>
    <scope>NUCLEOTIDE SEQUENCE [LARGE SCALE GENOMIC DNA]</scope>
    <source>
        <strain evidence="13 14">ATCC 51183</strain>
    </source>
</reference>
<feature type="domain" description="NIT" evidence="12">
    <location>
        <begin position="54"/>
        <end position="303"/>
    </location>
</feature>
<evidence type="ECO:0000259" key="12">
    <source>
        <dbReference type="PROSITE" id="PS50906"/>
    </source>
</evidence>
<proteinExistence type="inferred from homology"/>
<dbReference type="InterPro" id="IPR003660">
    <property type="entry name" value="HAMP_dom"/>
</dbReference>
<accession>A0A099LY35</accession>
<evidence type="ECO:0000259" key="11">
    <source>
        <dbReference type="PROSITE" id="PS50885"/>
    </source>
</evidence>
<keyword evidence="3 9" id="KW-1133">Transmembrane helix</keyword>
<dbReference type="PANTHER" id="PTHR32089">
    <property type="entry name" value="METHYL-ACCEPTING CHEMOTAXIS PROTEIN MCPB"/>
    <property type="match status" value="1"/>
</dbReference>
<dbReference type="InterPro" id="IPR004089">
    <property type="entry name" value="MCPsignal_dom"/>
</dbReference>
<comment type="subcellular location">
    <subcellularLocation>
        <location evidence="1">Membrane</location>
        <topology evidence="1">Multi-pass membrane protein</topology>
    </subcellularLocation>
</comment>
<keyword evidence="14" id="KW-1185">Reference proteome</keyword>
<evidence type="ECO:0000256" key="9">
    <source>
        <dbReference type="SAM" id="Phobius"/>
    </source>
</evidence>
<dbReference type="PANTHER" id="PTHR32089:SF119">
    <property type="entry name" value="METHYL-ACCEPTING CHEMOTAXIS PROTEIN CTPL"/>
    <property type="match status" value="1"/>
</dbReference>
<feature type="coiled-coil region" evidence="8">
    <location>
        <begin position="582"/>
        <end position="609"/>
    </location>
</feature>
<dbReference type="SMART" id="SM00283">
    <property type="entry name" value="MA"/>
    <property type="match status" value="1"/>
</dbReference>
<evidence type="ECO:0000256" key="8">
    <source>
        <dbReference type="SAM" id="Coils"/>
    </source>
</evidence>
<protein>
    <submittedName>
        <fullName evidence="13">Chemotaxis protein</fullName>
    </submittedName>
</protein>
<dbReference type="Proteomes" id="UP000029994">
    <property type="component" value="Unassembled WGS sequence"/>
</dbReference>
<evidence type="ECO:0000259" key="10">
    <source>
        <dbReference type="PROSITE" id="PS50111"/>
    </source>
</evidence>
<dbReference type="InterPro" id="IPR013587">
    <property type="entry name" value="Nitrate/nitrite_sensing"/>
</dbReference>
<evidence type="ECO:0000256" key="1">
    <source>
        <dbReference type="ARBA" id="ARBA00004141"/>
    </source>
</evidence>
<evidence type="ECO:0000256" key="4">
    <source>
        <dbReference type="ARBA" id="ARBA00023136"/>
    </source>
</evidence>
<feature type="domain" description="HAMP" evidence="11">
    <location>
        <begin position="334"/>
        <end position="387"/>
    </location>
</feature>
<dbReference type="PROSITE" id="PS50885">
    <property type="entry name" value="HAMP"/>
    <property type="match status" value="1"/>
</dbReference>
<evidence type="ECO:0000313" key="14">
    <source>
        <dbReference type="Proteomes" id="UP000029994"/>
    </source>
</evidence>
<feature type="transmembrane region" description="Helical" evidence="9">
    <location>
        <begin position="313"/>
        <end position="333"/>
    </location>
</feature>
<dbReference type="GO" id="GO:0007165">
    <property type="term" value="P:signal transduction"/>
    <property type="evidence" value="ECO:0007669"/>
    <property type="project" value="UniProtKB-KW"/>
</dbReference>
<dbReference type="GO" id="GO:0006935">
    <property type="term" value="P:chemotaxis"/>
    <property type="evidence" value="ECO:0007669"/>
    <property type="project" value="UniProtKB-ARBA"/>
</dbReference>
<dbReference type="RefSeq" id="WP_039428335.1">
    <property type="nucleotide sequence ID" value="NZ_CP061844.1"/>
</dbReference>
<comment type="caution">
    <text evidence="13">The sequence shown here is derived from an EMBL/GenBank/DDBJ whole genome shotgun (WGS) entry which is preliminary data.</text>
</comment>
<evidence type="ECO:0000256" key="5">
    <source>
        <dbReference type="ARBA" id="ARBA00023224"/>
    </source>
</evidence>
<dbReference type="EMBL" id="JMCG01000001">
    <property type="protein sequence ID" value="KGK12301.1"/>
    <property type="molecule type" value="Genomic_DNA"/>
</dbReference>
<gene>
    <name evidence="13" type="ORF">EA26_13650</name>
</gene>
<sequence>MHSILRQFQLYNIVTVVAGIPLLLGIVLAANTILSLDRQAQTSRLDQEVIKLVILFDNLAHNLAVERGLTAGVLGSKGNPDQVAALKGQRVKSDQAIASLLAYQAEQLSSSLIAPLTADIESSLNQLNTVRAGVDELAPSIAPFAYYSHINQLAIDNSRLMMSEVGNEQLSALGGALVSIIIMKERAGQVRGALNGVFARGSATAAIFASIDNYIRSGDYAKRSALLELPPAFEQQLLNQERDPIWQQVESIQKSFLAQKEQLNNINGPNSGEWFKMATQRITLINQIRNALQTEMHALSEQRSIQTTSTRNLLGFVSLAFSLLLLWVVIASVTNLRQRVGHLTNTLSNMAKRFDLSLDLDQSGKDEIASIASSINQLTHAIRGLLDNVQQANDHSTDRLNTIVDSARSLGASSQTTMAKCDNIATAMTELSQSSVEIAHSAERATEDANTMNQQVLECQNQSKLSFHSVKALMEQIEATQTCMRELDKDTQSIGQIVDTISAVSDQTNLLALNAAIEAARAGEHGRGFAVVSSEVRDLAQRSQQATENITKLLDRIRDNTKRSVENMDKSQTAGNDTYHSVDVVRSSVENLENAIEQINQHISSIASATIEQSKASEMVDKDVDVLAEIAHQTGNQANGLNEIVKGYQSEVQEMQTQLSAFKL</sequence>
<dbReference type="AlphaFoldDB" id="A0A099LY35"/>
<dbReference type="PROSITE" id="PS50906">
    <property type="entry name" value="NIT"/>
    <property type="match status" value="1"/>
</dbReference>
<keyword evidence="4 9" id="KW-0472">Membrane</keyword>
<dbReference type="FunFam" id="1.10.287.950:FF:000001">
    <property type="entry name" value="Methyl-accepting chemotaxis sensory transducer"/>
    <property type="match status" value="1"/>
</dbReference>
<keyword evidence="2 9" id="KW-0812">Transmembrane</keyword>
<dbReference type="CDD" id="cd06225">
    <property type="entry name" value="HAMP"/>
    <property type="match status" value="1"/>
</dbReference>
<evidence type="ECO:0000256" key="6">
    <source>
        <dbReference type="ARBA" id="ARBA00029447"/>
    </source>
</evidence>
<evidence type="ECO:0000313" key="13">
    <source>
        <dbReference type="EMBL" id="KGK12301.1"/>
    </source>
</evidence>
<feature type="domain" description="Methyl-accepting transducer" evidence="10">
    <location>
        <begin position="392"/>
        <end position="628"/>
    </location>
</feature>
<keyword evidence="8" id="KW-0175">Coiled coil</keyword>
<evidence type="ECO:0000256" key="7">
    <source>
        <dbReference type="PROSITE-ProRule" id="PRU00284"/>
    </source>
</evidence>
<dbReference type="PROSITE" id="PS50111">
    <property type="entry name" value="CHEMOTAXIS_TRANSDUC_2"/>
    <property type="match status" value="1"/>
</dbReference>
<dbReference type="GeneID" id="43684197"/>
<keyword evidence="5 7" id="KW-0807">Transducer</keyword>